<dbReference type="PANTHER" id="PTHR37938:SF1">
    <property type="entry name" value="BLL0215 PROTEIN"/>
    <property type="match status" value="1"/>
</dbReference>
<evidence type="ECO:0000313" key="4">
    <source>
        <dbReference type="Proteomes" id="UP000290624"/>
    </source>
</evidence>
<sequence length="171" mass="19323">MALPRKLLGADEKVVLHLRTHRKALIVPVLCGIALVVAVIVVFAITIPSLRPWVDWGTFAVAMILFIVMTLVPYLRWLTSTYTITDRRVITRHGIFRTTGHDLPLTRINNVTYDRSLLDRILGCGTLQFTTAAEAPVTLPDVPDVERVHVIMTELLFGDEQGERRRPESRD</sequence>
<proteinExistence type="predicted"/>
<evidence type="ECO:0000256" key="1">
    <source>
        <dbReference type="SAM" id="Phobius"/>
    </source>
</evidence>
<dbReference type="Pfam" id="PF03703">
    <property type="entry name" value="bPH_2"/>
    <property type="match status" value="1"/>
</dbReference>
<feature type="transmembrane region" description="Helical" evidence="1">
    <location>
        <begin position="59"/>
        <end position="78"/>
    </location>
</feature>
<dbReference type="AlphaFoldDB" id="A0A4Q2EJY0"/>
<dbReference type="EMBL" id="PPCV01000003">
    <property type="protein sequence ID" value="RXW32784.1"/>
    <property type="molecule type" value="Genomic_DNA"/>
</dbReference>
<evidence type="ECO:0000259" key="2">
    <source>
        <dbReference type="Pfam" id="PF03703"/>
    </source>
</evidence>
<name>A0A4Q2EJY0_9ACTN</name>
<dbReference type="InterPro" id="IPR005182">
    <property type="entry name" value="YdbS-like_PH"/>
</dbReference>
<feature type="transmembrane region" description="Helical" evidence="1">
    <location>
        <begin position="25"/>
        <end position="47"/>
    </location>
</feature>
<evidence type="ECO:0000313" key="3">
    <source>
        <dbReference type="EMBL" id="RXW32784.1"/>
    </source>
</evidence>
<comment type="caution">
    <text evidence="3">The sequence shown here is derived from an EMBL/GenBank/DDBJ whole genome shotgun (WGS) entry which is preliminary data.</text>
</comment>
<keyword evidence="1" id="KW-0812">Transmembrane</keyword>
<dbReference type="OrthoDB" id="4350422at2"/>
<protein>
    <recommendedName>
        <fullName evidence="2">YdbS-like PH domain-containing protein</fullName>
    </recommendedName>
</protein>
<keyword evidence="1" id="KW-0472">Membrane</keyword>
<gene>
    <name evidence="3" type="ORF">C1706_06510</name>
</gene>
<feature type="domain" description="YdbS-like PH" evidence="2">
    <location>
        <begin position="77"/>
        <end position="148"/>
    </location>
</feature>
<reference evidence="3 4" key="1">
    <citation type="submission" date="2018-01" db="EMBL/GenBank/DDBJ databases">
        <title>Lactibacter flavus gen. nov., sp. nov., a novel bacterium of the family Propionibacteriaceae isolated from raw milk and dairy products.</title>
        <authorList>
            <person name="Wenning M."/>
            <person name="Breitenwieser F."/>
            <person name="Huptas C."/>
            <person name="von Neubeck M."/>
            <person name="Busse H.-J."/>
            <person name="Scherer S."/>
        </authorList>
    </citation>
    <scope>NUCLEOTIDE SEQUENCE [LARGE SCALE GENOMIC DNA]</scope>
    <source>
        <strain evidence="3 4">VG341</strain>
    </source>
</reference>
<organism evidence="3 4">
    <name type="scientific">Propioniciclava flava</name>
    <dbReference type="NCBI Taxonomy" id="2072026"/>
    <lineage>
        <taxon>Bacteria</taxon>
        <taxon>Bacillati</taxon>
        <taxon>Actinomycetota</taxon>
        <taxon>Actinomycetes</taxon>
        <taxon>Propionibacteriales</taxon>
        <taxon>Propionibacteriaceae</taxon>
        <taxon>Propioniciclava</taxon>
    </lineage>
</organism>
<keyword evidence="1" id="KW-1133">Transmembrane helix</keyword>
<keyword evidence="4" id="KW-1185">Reference proteome</keyword>
<dbReference type="Proteomes" id="UP000290624">
    <property type="component" value="Unassembled WGS sequence"/>
</dbReference>
<accession>A0A4Q2EJY0</accession>
<dbReference type="RefSeq" id="WP_129458395.1">
    <property type="nucleotide sequence ID" value="NZ_PPCV01000003.1"/>
</dbReference>
<dbReference type="PANTHER" id="PTHR37938">
    <property type="entry name" value="BLL0215 PROTEIN"/>
    <property type="match status" value="1"/>
</dbReference>